<evidence type="ECO:0000313" key="3">
    <source>
        <dbReference type="Proteomes" id="UP000176855"/>
    </source>
</evidence>
<gene>
    <name evidence="2" type="ORF">A2730_01350</name>
</gene>
<name>A0A1G2HN52_9BACT</name>
<reference evidence="2 3" key="1">
    <citation type="journal article" date="2016" name="Nat. Commun.">
        <title>Thousands of microbial genomes shed light on interconnected biogeochemical processes in an aquifer system.</title>
        <authorList>
            <person name="Anantharaman K."/>
            <person name="Brown C.T."/>
            <person name="Hug L.A."/>
            <person name="Sharon I."/>
            <person name="Castelle C.J."/>
            <person name="Probst A.J."/>
            <person name="Thomas B.C."/>
            <person name="Singh A."/>
            <person name="Wilkins M.J."/>
            <person name="Karaoz U."/>
            <person name="Brodie E.L."/>
            <person name="Williams K.H."/>
            <person name="Hubbard S.S."/>
            <person name="Banfield J.F."/>
        </authorList>
    </citation>
    <scope>NUCLEOTIDE SEQUENCE [LARGE SCALE GENOMIC DNA]</scope>
</reference>
<dbReference type="InterPro" id="IPR018911">
    <property type="entry name" value="Gmad2_Ig-like_dom"/>
</dbReference>
<dbReference type="InterPro" id="IPR019606">
    <property type="entry name" value="GerMN"/>
</dbReference>
<dbReference type="STRING" id="1802202.A2730_01350"/>
<dbReference type="EMBL" id="MHOO01000011">
    <property type="protein sequence ID" value="OGZ63916.1"/>
    <property type="molecule type" value="Genomic_DNA"/>
</dbReference>
<accession>A0A1G2HN52</accession>
<proteinExistence type="predicted"/>
<sequence>MNKISIIIIIALFLLAGVAGYFFLQKEMPNTNIPMNEEKKGIQVFSPKANETVSSPLEVTGSVNGEGWIGFEGQVGTVKLFDSFGKELALGILTATEDWMKSSVNFESTLWFDYPENGTGKLVFYNENPSGEPERNKTFEIPVKLAKSSAAKTTFNVYFSQQDASDVSCEEVNPYKREVPKTQSVARAALEELIKGPTGFEKYAGAFTSINPGVVIQNLTITNGIARVDFNEALQKDVAGSCKVSAIRAQITQTLLQFPTVKEVVISINGKTEGILQP</sequence>
<comment type="caution">
    <text evidence="2">The sequence shown here is derived from an EMBL/GenBank/DDBJ whole genome shotgun (WGS) entry which is preliminary data.</text>
</comment>
<dbReference type="Pfam" id="PF10648">
    <property type="entry name" value="Gmad2"/>
    <property type="match status" value="1"/>
</dbReference>
<dbReference type="Proteomes" id="UP000176855">
    <property type="component" value="Unassembled WGS sequence"/>
</dbReference>
<dbReference type="Pfam" id="PF10646">
    <property type="entry name" value="Germane"/>
    <property type="match status" value="1"/>
</dbReference>
<dbReference type="AlphaFoldDB" id="A0A1G2HN52"/>
<evidence type="ECO:0000259" key="1">
    <source>
        <dbReference type="SMART" id="SM00909"/>
    </source>
</evidence>
<evidence type="ECO:0000313" key="2">
    <source>
        <dbReference type="EMBL" id="OGZ63916.1"/>
    </source>
</evidence>
<organism evidence="2 3">
    <name type="scientific">Candidatus Staskawiczbacteria bacterium RIFCSPHIGHO2_01_FULL_39_25</name>
    <dbReference type="NCBI Taxonomy" id="1802202"/>
    <lineage>
        <taxon>Bacteria</taxon>
        <taxon>Candidatus Staskawicziibacteriota</taxon>
    </lineage>
</organism>
<protein>
    <recommendedName>
        <fullName evidence="1">GerMN domain-containing protein</fullName>
    </recommendedName>
</protein>
<dbReference type="SMART" id="SM00909">
    <property type="entry name" value="Germane"/>
    <property type="match status" value="1"/>
</dbReference>
<feature type="domain" description="GerMN" evidence="1">
    <location>
        <begin position="186"/>
        <end position="277"/>
    </location>
</feature>